<dbReference type="InterPro" id="IPR013766">
    <property type="entry name" value="Thioredoxin_domain"/>
</dbReference>
<dbReference type="PANTHER" id="PTHR43601:SF32">
    <property type="entry name" value="THIOREDOXIN-LIKE 2-2, CHLOROPLASTIC"/>
    <property type="match status" value="1"/>
</dbReference>
<dbReference type="PROSITE" id="PS51352">
    <property type="entry name" value="THIOREDOXIN_2"/>
    <property type="match status" value="1"/>
</dbReference>
<proteinExistence type="inferred from homology"/>
<dbReference type="AlphaFoldDB" id="A0AAD3H2A5"/>
<sequence length="216" mass="24323">MQQFYIFMKSLALLACIFHASAFVSQPASFSVKTANLIPTVANTRLSAISIPADDKEKKKKGNDSDWTETKGGFIPNLPLRKKPAEEILIQTVDNIHDYKTTVVDEKDKIVVVRFFANWCKSCKASEPYFKKLARKYHSEVKFVQVPLTKETAYLQEGLGVPSVPYGHIYHPTAGLVEEVKVSKPHFKTFKESLESYVRGSCDLPSDTPDELGEFE</sequence>
<dbReference type="EMBL" id="BLLK01000025">
    <property type="protein sequence ID" value="GFH47972.1"/>
    <property type="molecule type" value="Genomic_DNA"/>
</dbReference>
<dbReference type="InterPro" id="IPR036249">
    <property type="entry name" value="Thioredoxin-like_sf"/>
</dbReference>
<dbReference type="Pfam" id="PF00085">
    <property type="entry name" value="Thioredoxin"/>
    <property type="match status" value="1"/>
</dbReference>
<dbReference type="CDD" id="cd02947">
    <property type="entry name" value="TRX_family"/>
    <property type="match status" value="1"/>
</dbReference>
<evidence type="ECO:0000313" key="5">
    <source>
        <dbReference type="Proteomes" id="UP001054902"/>
    </source>
</evidence>
<reference evidence="4 5" key="1">
    <citation type="journal article" date="2021" name="Sci. Rep.">
        <title>The genome of the diatom Chaetoceros tenuissimus carries an ancient integrated fragment of an extant virus.</title>
        <authorList>
            <person name="Hongo Y."/>
            <person name="Kimura K."/>
            <person name="Takaki Y."/>
            <person name="Yoshida Y."/>
            <person name="Baba S."/>
            <person name="Kobayashi G."/>
            <person name="Nagasaki K."/>
            <person name="Hano T."/>
            <person name="Tomaru Y."/>
        </authorList>
    </citation>
    <scope>NUCLEOTIDE SEQUENCE [LARGE SCALE GENOMIC DNA]</scope>
    <source>
        <strain evidence="4 5">NIES-3715</strain>
    </source>
</reference>
<evidence type="ECO:0000256" key="1">
    <source>
        <dbReference type="ARBA" id="ARBA00008987"/>
    </source>
</evidence>
<comment type="caution">
    <text evidence="4">The sequence shown here is derived from an EMBL/GenBank/DDBJ whole genome shotgun (WGS) entry which is preliminary data.</text>
</comment>
<dbReference type="Gene3D" id="3.40.30.10">
    <property type="entry name" value="Glutaredoxin"/>
    <property type="match status" value="1"/>
</dbReference>
<keyword evidence="5" id="KW-1185">Reference proteome</keyword>
<dbReference type="Proteomes" id="UP001054902">
    <property type="component" value="Unassembled WGS sequence"/>
</dbReference>
<evidence type="ECO:0000259" key="3">
    <source>
        <dbReference type="PROSITE" id="PS51352"/>
    </source>
</evidence>
<evidence type="ECO:0000313" key="4">
    <source>
        <dbReference type="EMBL" id="GFH47972.1"/>
    </source>
</evidence>
<feature type="chain" id="PRO_5041954353" description="Thioredoxin domain-containing protein" evidence="2">
    <location>
        <begin position="23"/>
        <end position="216"/>
    </location>
</feature>
<comment type="similarity">
    <text evidence="1">Belongs to the thioredoxin family.</text>
</comment>
<organism evidence="4 5">
    <name type="scientific">Chaetoceros tenuissimus</name>
    <dbReference type="NCBI Taxonomy" id="426638"/>
    <lineage>
        <taxon>Eukaryota</taxon>
        <taxon>Sar</taxon>
        <taxon>Stramenopiles</taxon>
        <taxon>Ochrophyta</taxon>
        <taxon>Bacillariophyta</taxon>
        <taxon>Coscinodiscophyceae</taxon>
        <taxon>Chaetocerotophycidae</taxon>
        <taxon>Chaetocerotales</taxon>
        <taxon>Chaetocerotaceae</taxon>
        <taxon>Chaetoceros</taxon>
    </lineage>
</organism>
<name>A0AAD3H2A5_9STRA</name>
<evidence type="ECO:0000256" key="2">
    <source>
        <dbReference type="SAM" id="SignalP"/>
    </source>
</evidence>
<dbReference type="SUPFAM" id="SSF52833">
    <property type="entry name" value="Thioredoxin-like"/>
    <property type="match status" value="1"/>
</dbReference>
<keyword evidence="2" id="KW-0732">Signal</keyword>
<protein>
    <recommendedName>
        <fullName evidence="3">Thioredoxin domain-containing protein</fullName>
    </recommendedName>
</protein>
<dbReference type="PANTHER" id="PTHR43601">
    <property type="entry name" value="THIOREDOXIN, MITOCHONDRIAL"/>
    <property type="match status" value="1"/>
</dbReference>
<dbReference type="GO" id="GO:0045454">
    <property type="term" value="P:cell redox homeostasis"/>
    <property type="evidence" value="ECO:0007669"/>
    <property type="project" value="TreeGrafter"/>
</dbReference>
<feature type="domain" description="Thioredoxin" evidence="3">
    <location>
        <begin position="79"/>
        <end position="199"/>
    </location>
</feature>
<accession>A0AAD3H2A5</accession>
<gene>
    <name evidence="4" type="ORF">CTEN210_04448</name>
</gene>
<feature type="signal peptide" evidence="2">
    <location>
        <begin position="1"/>
        <end position="22"/>
    </location>
</feature>